<comment type="caution">
    <text evidence="2">The sequence shown here is derived from an EMBL/GenBank/DDBJ whole genome shotgun (WGS) entry which is preliminary data.</text>
</comment>
<dbReference type="AlphaFoldDB" id="A0A955RLP5"/>
<keyword evidence="1" id="KW-0812">Transmembrane</keyword>
<sequence>MRKEAPWLFYGIIVVAMVLFVAFLSFLFIDRKWDMVPFKYVLEETSHQEVYDNLTIDETFSVKANFDFPLFEEAGFLFPELDENSMQTYVLDFLNGDQLLDETKSDLENSDFTKSILGDTEQIKIWQKIIDQYNFKTEETSDLIYYKLTDEGAETFLKLELKSFINERFIDSIQPEEIVINSLKDPSVEIMLDKKTNQVSTFAFSVDQIEIQVVFDSEDVDLLISTLELNSSTVGKISISNYSYSANIVDYKLNADYKTSLGFFDRLKLAIFN</sequence>
<evidence type="ECO:0000313" key="2">
    <source>
        <dbReference type="EMBL" id="MCA9386577.1"/>
    </source>
</evidence>
<evidence type="ECO:0000256" key="1">
    <source>
        <dbReference type="SAM" id="Phobius"/>
    </source>
</evidence>
<evidence type="ECO:0000313" key="3">
    <source>
        <dbReference type="Proteomes" id="UP000714915"/>
    </source>
</evidence>
<keyword evidence="1" id="KW-1133">Transmembrane helix</keyword>
<organism evidence="2 3">
    <name type="scientific">Candidatus Dojkabacteria bacterium</name>
    <dbReference type="NCBI Taxonomy" id="2099670"/>
    <lineage>
        <taxon>Bacteria</taxon>
        <taxon>Candidatus Dojkabacteria</taxon>
    </lineage>
</organism>
<accession>A0A955RLP5</accession>
<dbReference type="Proteomes" id="UP000714915">
    <property type="component" value="Unassembled WGS sequence"/>
</dbReference>
<proteinExistence type="predicted"/>
<reference evidence="2" key="2">
    <citation type="journal article" date="2021" name="Microbiome">
        <title>Successional dynamics and alternative stable states in a saline activated sludge microbial community over 9 years.</title>
        <authorList>
            <person name="Wang Y."/>
            <person name="Ye J."/>
            <person name="Ju F."/>
            <person name="Liu L."/>
            <person name="Boyd J.A."/>
            <person name="Deng Y."/>
            <person name="Parks D.H."/>
            <person name="Jiang X."/>
            <person name="Yin X."/>
            <person name="Woodcroft B.J."/>
            <person name="Tyson G.W."/>
            <person name="Hugenholtz P."/>
            <person name="Polz M.F."/>
            <person name="Zhang T."/>
        </authorList>
    </citation>
    <scope>NUCLEOTIDE SEQUENCE</scope>
    <source>
        <strain evidence="2">HKST-UBA09</strain>
    </source>
</reference>
<feature type="transmembrane region" description="Helical" evidence="1">
    <location>
        <begin position="6"/>
        <end position="29"/>
    </location>
</feature>
<protein>
    <submittedName>
        <fullName evidence="2">Uncharacterized protein</fullName>
    </submittedName>
</protein>
<keyword evidence="1" id="KW-0472">Membrane</keyword>
<name>A0A955RLP5_9BACT</name>
<dbReference type="EMBL" id="JAGQLF010000007">
    <property type="protein sequence ID" value="MCA9386577.1"/>
    <property type="molecule type" value="Genomic_DNA"/>
</dbReference>
<reference evidence="2" key="1">
    <citation type="submission" date="2020-04" db="EMBL/GenBank/DDBJ databases">
        <authorList>
            <person name="Zhang T."/>
        </authorList>
    </citation>
    <scope>NUCLEOTIDE SEQUENCE</scope>
    <source>
        <strain evidence="2">HKST-UBA09</strain>
    </source>
</reference>
<gene>
    <name evidence="2" type="ORF">KC669_00940</name>
</gene>